<keyword evidence="7" id="KW-0676">Redox-active center</keyword>
<gene>
    <name evidence="10" type="ORF">FC90_GL001385</name>
</gene>
<evidence type="ECO:0000256" key="1">
    <source>
        <dbReference type="ARBA" id="ARBA00001974"/>
    </source>
</evidence>
<keyword evidence="4" id="KW-0274">FAD</keyword>
<evidence type="ECO:0000256" key="2">
    <source>
        <dbReference type="ARBA" id="ARBA00009130"/>
    </source>
</evidence>
<evidence type="ECO:0000256" key="4">
    <source>
        <dbReference type="ARBA" id="ARBA00022827"/>
    </source>
</evidence>
<dbReference type="SUPFAM" id="SSF55424">
    <property type="entry name" value="FAD/NAD-linked reductases, dimerisation (C-terminal) domain"/>
    <property type="match status" value="1"/>
</dbReference>
<reference evidence="10 11" key="1">
    <citation type="journal article" date="2015" name="Genome Announc.">
        <title>Expanding the biotechnology potential of lactobacilli through comparative genomics of 213 strains and associated genera.</title>
        <authorList>
            <person name="Sun Z."/>
            <person name="Harris H.M."/>
            <person name="McCann A."/>
            <person name="Guo C."/>
            <person name="Argimon S."/>
            <person name="Zhang W."/>
            <person name="Yang X."/>
            <person name="Jeffery I.B."/>
            <person name="Cooney J.C."/>
            <person name="Kagawa T.F."/>
            <person name="Liu W."/>
            <person name="Song Y."/>
            <person name="Salvetti E."/>
            <person name="Wrobel A."/>
            <person name="Rasinkangas P."/>
            <person name="Parkhill J."/>
            <person name="Rea M.C."/>
            <person name="O'Sullivan O."/>
            <person name="Ritari J."/>
            <person name="Douillard F.P."/>
            <person name="Paul Ross R."/>
            <person name="Yang R."/>
            <person name="Briner A.E."/>
            <person name="Felis G.E."/>
            <person name="de Vos W.M."/>
            <person name="Barrangou R."/>
            <person name="Klaenhammer T.R."/>
            <person name="Caufield P.W."/>
            <person name="Cui Y."/>
            <person name="Zhang H."/>
            <person name="O'Toole P.W."/>
        </authorList>
    </citation>
    <scope>NUCLEOTIDE SEQUENCE [LARGE SCALE GENOMIC DNA]</scope>
    <source>
        <strain evidence="10 11">DSM 20719</strain>
    </source>
</reference>
<dbReference type="Proteomes" id="UP000050823">
    <property type="component" value="Unassembled WGS sequence"/>
</dbReference>
<evidence type="ECO:0000313" key="11">
    <source>
        <dbReference type="Proteomes" id="UP000050823"/>
    </source>
</evidence>
<dbReference type="Pfam" id="PF02852">
    <property type="entry name" value="Pyr_redox_dim"/>
    <property type="match status" value="1"/>
</dbReference>
<dbReference type="InterPro" id="IPR004099">
    <property type="entry name" value="Pyr_nucl-diS_OxRdtase_dimer"/>
</dbReference>
<dbReference type="SUPFAM" id="SSF51905">
    <property type="entry name" value="FAD/NAD(P)-binding domain"/>
    <property type="match status" value="1"/>
</dbReference>
<accession>A0AA89I8K9</accession>
<evidence type="ECO:0000256" key="3">
    <source>
        <dbReference type="ARBA" id="ARBA00022630"/>
    </source>
</evidence>
<comment type="cofactor">
    <cofactor evidence="1">
        <name>FAD</name>
        <dbReference type="ChEBI" id="CHEBI:57692"/>
    </cofactor>
</comment>
<dbReference type="PANTHER" id="PTHR43429:SF1">
    <property type="entry name" value="NAD(P)H SULFUR OXIDOREDUCTASE (COA-DEPENDENT)"/>
    <property type="match status" value="1"/>
</dbReference>
<evidence type="ECO:0000256" key="7">
    <source>
        <dbReference type="ARBA" id="ARBA00023284"/>
    </source>
</evidence>
<dbReference type="GO" id="GO:0016491">
    <property type="term" value="F:oxidoreductase activity"/>
    <property type="evidence" value="ECO:0007669"/>
    <property type="project" value="UniProtKB-KW"/>
</dbReference>
<dbReference type="PRINTS" id="PR00411">
    <property type="entry name" value="PNDRDTASEI"/>
</dbReference>
<keyword evidence="3" id="KW-0285">Flavoprotein</keyword>
<dbReference type="PRINTS" id="PR00368">
    <property type="entry name" value="FADPNR"/>
</dbReference>
<proteinExistence type="inferred from homology"/>
<dbReference type="Pfam" id="PF07992">
    <property type="entry name" value="Pyr_redox_2"/>
    <property type="match status" value="1"/>
</dbReference>
<dbReference type="PANTHER" id="PTHR43429">
    <property type="entry name" value="PYRIDINE NUCLEOTIDE-DISULFIDE OXIDOREDUCTASE DOMAIN-CONTAINING"/>
    <property type="match status" value="1"/>
</dbReference>
<comment type="similarity">
    <text evidence="2">Belongs to the class-III pyridine nucleotide-disulfide oxidoreductase family.</text>
</comment>
<evidence type="ECO:0000313" key="10">
    <source>
        <dbReference type="EMBL" id="KRM23865.1"/>
    </source>
</evidence>
<name>A0AA89I8K9_9LACO</name>
<feature type="domain" description="FAD/NAD(P)-binding" evidence="9">
    <location>
        <begin position="2"/>
        <end position="304"/>
    </location>
</feature>
<evidence type="ECO:0000259" key="8">
    <source>
        <dbReference type="Pfam" id="PF02852"/>
    </source>
</evidence>
<dbReference type="EMBL" id="AYZB01000006">
    <property type="protein sequence ID" value="KRM23865.1"/>
    <property type="molecule type" value="Genomic_DNA"/>
</dbReference>
<evidence type="ECO:0000256" key="5">
    <source>
        <dbReference type="ARBA" id="ARBA00023002"/>
    </source>
</evidence>
<protein>
    <submittedName>
        <fullName evidence="10">NADH oxidase</fullName>
    </submittedName>
</protein>
<keyword evidence="5" id="KW-0560">Oxidoreductase</keyword>
<dbReference type="InterPro" id="IPR023753">
    <property type="entry name" value="FAD/NAD-binding_dom"/>
</dbReference>
<feature type="domain" description="Pyridine nucleotide-disulphide oxidoreductase dimerisation" evidence="8">
    <location>
        <begin position="335"/>
        <end position="427"/>
    </location>
</feature>
<dbReference type="Gene3D" id="3.30.390.30">
    <property type="match status" value="1"/>
</dbReference>
<dbReference type="InterPro" id="IPR036188">
    <property type="entry name" value="FAD/NAD-bd_sf"/>
</dbReference>
<evidence type="ECO:0000256" key="6">
    <source>
        <dbReference type="ARBA" id="ARBA00023097"/>
    </source>
</evidence>
<sequence>MMKVAVIGCTHAGTFATQATLAEHPDWDVTVYETHDNLSFLSCGIALWVGGHVADPKKMFYSNPEMLAQAGAHMKMQHTVLEADLDHKKLRVKNLVTKEETTEKFDKIIVTTGSAPVIPPIDGIDNSNVKLCKDWGHANELKKTASSVKSVIVIGSGYIGAELAEAYATTDKQVTLIDALPHALGKNFDPNISEIVEQDYRDHGVTLALNEKVVSFSGIDQVTVKTDKNEYTADIAILCVGFRPNTGLFKEQVDMLANGAILTDEYMQTTVKDVYAAGDSAAVFYNPTQKADYIPLATNAVRQGLLIGRNIETPTEKYMGTQATSAVELFGRTYSGSGLTVEGAKARGIEVATTTLEQDYRPDFMPSTTPVLMNLTWDPKTRQVLGGSFTSMYDIAQAANIISMAIQTKMTIDQLAMVDMFFQPNYDQPVNYVNAIAMQAVTESK</sequence>
<dbReference type="InterPro" id="IPR050260">
    <property type="entry name" value="FAD-bd_OxRdtase"/>
</dbReference>
<dbReference type="AlphaFoldDB" id="A0AA89I8K9"/>
<dbReference type="InterPro" id="IPR016156">
    <property type="entry name" value="FAD/NAD-linked_Rdtase_dimer_sf"/>
</dbReference>
<evidence type="ECO:0000259" key="9">
    <source>
        <dbReference type="Pfam" id="PF07992"/>
    </source>
</evidence>
<keyword evidence="6" id="KW-0558">Oxidation</keyword>
<organism evidence="10 11">
    <name type="scientific">Latilactobacillus graminis DSM 20719</name>
    <dbReference type="NCBI Taxonomy" id="1423752"/>
    <lineage>
        <taxon>Bacteria</taxon>
        <taxon>Bacillati</taxon>
        <taxon>Bacillota</taxon>
        <taxon>Bacilli</taxon>
        <taxon>Lactobacillales</taxon>
        <taxon>Lactobacillaceae</taxon>
        <taxon>Latilactobacillus</taxon>
    </lineage>
</organism>
<comment type="caution">
    <text evidence="10">The sequence shown here is derived from an EMBL/GenBank/DDBJ whole genome shotgun (WGS) entry which is preliminary data.</text>
</comment>
<dbReference type="Gene3D" id="3.50.50.60">
    <property type="entry name" value="FAD/NAD(P)-binding domain"/>
    <property type="match status" value="2"/>
</dbReference>